<comment type="caution">
    <text evidence="1">The sequence shown here is derived from an EMBL/GenBank/DDBJ whole genome shotgun (WGS) entry which is preliminary data.</text>
</comment>
<sequence>MDIFSMIFAIVMLTAAVAAAILVGFVAGGMWGGVLFAAVLWLAYRAATHQSGPSRALRREALNAFQRPLADD</sequence>
<evidence type="ECO:0000313" key="1">
    <source>
        <dbReference type="EMBL" id="MBB5515757.1"/>
    </source>
</evidence>
<dbReference type="AlphaFoldDB" id="A0A840X4Y9"/>
<name>A0A840X4Y9_9RHOB</name>
<evidence type="ECO:0000313" key="2">
    <source>
        <dbReference type="Proteomes" id="UP000553766"/>
    </source>
</evidence>
<keyword evidence="2" id="KW-1185">Reference proteome</keyword>
<accession>A0A840X4Y9</accession>
<dbReference type="Proteomes" id="UP000553766">
    <property type="component" value="Unassembled WGS sequence"/>
</dbReference>
<dbReference type="EMBL" id="JACIJS010000005">
    <property type="protein sequence ID" value="MBB5515757.1"/>
    <property type="molecule type" value="Genomic_DNA"/>
</dbReference>
<dbReference type="RefSeq" id="WP_184010766.1">
    <property type="nucleotide sequence ID" value="NZ_JACIJS010000005.1"/>
</dbReference>
<gene>
    <name evidence="1" type="ORF">FHS89_001777</name>
</gene>
<reference evidence="1 2" key="1">
    <citation type="submission" date="2020-08" db="EMBL/GenBank/DDBJ databases">
        <title>Genomic Encyclopedia of Type Strains, Phase IV (KMG-IV): sequencing the most valuable type-strain genomes for metagenomic binning, comparative biology and taxonomic classification.</title>
        <authorList>
            <person name="Goeker M."/>
        </authorList>
    </citation>
    <scope>NUCLEOTIDE SEQUENCE [LARGE SCALE GENOMIC DNA]</scope>
    <source>
        <strain evidence="1 2">DSM 103377</strain>
    </source>
</reference>
<organism evidence="1 2">
    <name type="scientific">Rubricella aquisinus</name>
    <dbReference type="NCBI Taxonomy" id="2028108"/>
    <lineage>
        <taxon>Bacteria</taxon>
        <taxon>Pseudomonadati</taxon>
        <taxon>Pseudomonadota</taxon>
        <taxon>Alphaproteobacteria</taxon>
        <taxon>Rhodobacterales</taxon>
        <taxon>Paracoccaceae</taxon>
        <taxon>Rubricella</taxon>
    </lineage>
</organism>
<protein>
    <submittedName>
        <fullName evidence="1">Uncharacterized protein</fullName>
    </submittedName>
</protein>
<proteinExistence type="predicted"/>